<name>A0A495VXQ2_9PSEU</name>
<evidence type="ECO:0000313" key="2">
    <source>
        <dbReference type="Proteomes" id="UP000282084"/>
    </source>
</evidence>
<evidence type="ECO:0000313" key="1">
    <source>
        <dbReference type="EMBL" id="RKT53610.1"/>
    </source>
</evidence>
<dbReference type="Proteomes" id="UP000282084">
    <property type="component" value="Unassembled WGS sequence"/>
</dbReference>
<organism evidence="1 2">
    <name type="scientific">Saccharothrix australiensis</name>
    <dbReference type="NCBI Taxonomy" id="2072"/>
    <lineage>
        <taxon>Bacteria</taxon>
        <taxon>Bacillati</taxon>
        <taxon>Actinomycetota</taxon>
        <taxon>Actinomycetes</taxon>
        <taxon>Pseudonocardiales</taxon>
        <taxon>Pseudonocardiaceae</taxon>
        <taxon>Saccharothrix</taxon>
    </lineage>
</organism>
<dbReference type="EMBL" id="RBXO01000001">
    <property type="protein sequence ID" value="RKT53610.1"/>
    <property type="molecule type" value="Genomic_DNA"/>
</dbReference>
<accession>A0A495VXQ2</accession>
<dbReference type="OrthoDB" id="4178485at2"/>
<dbReference type="AlphaFoldDB" id="A0A495VXQ2"/>
<gene>
    <name evidence="1" type="ORF">C8E97_2182</name>
</gene>
<dbReference type="RefSeq" id="WP_121004041.1">
    <property type="nucleotide sequence ID" value="NZ_RBXO01000001.1"/>
</dbReference>
<proteinExistence type="predicted"/>
<sequence length="106" mass="12653">MTTSNSLLEQWEQFVQLVEESYDDNIDEYHFDLRVRDALETAVSSDTEPEWVMEKLSSLDERFRALLRPEPVRDDVPWWRGRVPRYAGEELAAAFRQWYGVEVEVR</sequence>
<reference evidence="1 2" key="1">
    <citation type="submission" date="2018-10" db="EMBL/GenBank/DDBJ databases">
        <title>Sequencing the genomes of 1000 actinobacteria strains.</title>
        <authorList>
            <person name="Klenk H.-P."/>
        </authorList>
    </citation>
    <scope>NUCLEOTIDE SEQUENCE [LARGE SCALE GENOMIC DNA]</scope>
    <source>
        <strain evidence="1 2">DSM 43800</strain>
    </source>
</reference>
<comment type="caution">
    <text evidence="1">The sequence shown here is derived from an EMBL/GenBank/DDBJ whole genome shotgun (WGS) entry which is preliminary data.</text>
</comment>
<protein>
    <submittedName>
        <fullName evidence="1">Uncharacterized protein</fullName>
    </submittedName>
</protein>
<keyword evidence="2" id="KW-1185">Reference proteome</keyword>